<protein>
    <recommendedName>
        <fullName evidence="4">Signal peptide prediction</fullName>
    </recommendedName>
</protein>
<organism evidence="2 3">
    <name type="scientific">Vogesella amnigena</name>
    <dbReference type="NCBI Taxonomy" id="1507449"/>
    <lineage>
        <taxon>Bacteria</taxon>
        <taxon>Pseudomonadati</taxon>
        <taxon>Pseudomonadota</taxon>
        <taxon>Betaproteobacteria</taxon>
        <taxon>Neisseriales</taxon>
        <taxon>Chromobacteriaceae</taxon>
        <taxon>Vogesella</taxon>
    </lineage>
</organism>
<evidence type="ECO:0008006" key="4">
    <source>
        <dbReference type="Google" id="ProtNLM"/>
    </source>
</evidence>
<gene>
    <name evidence="2" type="ORF">ACFOKJ_01855</name>
</gene>
<feature type="transmembrane region" description="Helical" evidence="1">
    <location>
        <begin position="89"/>
        <end position="109"/>
    </location>
</feature>
<feature type="transmembrane region" description="Helical" evidence="1">
    <location>
        <begin position="12"/>
        <end position="36"/>
    </location>
</feature>
<keyword evidence="3" id="KW-1185">Reference proteome</keyword>
<dbReference type="EMBL" id="JBHRYH010000005">
    <property type="protein sequence ID" value="MFC3624890.1"/>
    <property type="molecule type" value="Genomic_DNA"/>
</dbReference>
<evidence type="ECO:0000313" key="3">
    <source>
        <dbReference type="Proteomes" id="UP001595636"/>
    </source>
</evidence>
<reference evidence="3" key="1">
    <citation type="journal article" date="2019" name="Int. J. Syst. Evol. Microbiol.">
        <title>The Global Catalogue of Microorganisms (GCM) 10K type strain sequencing project: providing services to taxonomists for standard genome sequencing and annotation.</title>
        <authorList>
            <consortium name="The Broad Institute Genomics Platform"/>
            <consortium name="The Broad Institute Genome Sequencing Center for Infectious Disease"/>
            <person name="Wu L."/>
            <person name="Ma J."/>
        </authorList>
    </citation>
    <scope>NUCLEOTIDE SEQUENCE [LARGE SCALE GENOMIC DNA]</scope>
    <source>
        <strain evidence="3">KCTC 42195</strain>
    </source>
</reference>
<name>A0ABV7TR92_9NEIS</name>
<comment type="caution">
    <text evidence="2">The sequence shown here is derived from an EMBL/GenBank/DDBJ whole genome shotgun (WGS) entry which is preliminary data.</text>
</comment>
<keyword evidence="1" id="KW-0812">Transmembrane</keyword>
<evidence type="ECO:0000313" key="2">
    <source>
        <dbReference type="EMBL" id="MFC3624890.1"/>
    </source>
</evidence>
<sequence length="135" mass="15481">MKRRQLRQLAAYLWAAPCSLPGLLLAALLLPCGGRIRRQQGALEVALPPWRWLRRLPFAAITLGHVILGLDLATLAALRPHEQVHVRQFQRWGVLMLLAYPAASLWQWLRGRRPYWDNPFEVAARRQSGIPPEPR</sequence>
<accession>A0ABV7TR92</accession>
<keyword evidence="1" id="KW-0472">Membrane</keyword>
<evidence type="ECO:0000256" key="1">
    <source>
        <dbReference type="SAM" id="Phobius"/>
    </source>
</evidence>
<keyword evidence="1" id="KW-1133">Transmembrane helix</keyword>
<proteinExistence type="predicted"/>
<feature type="transmembrane region" description="Helical" evidence="1">
    <location>
        <begin position="56"/>
        <end position="77"/>
    </location>
</feature>
<dbReference type="Proteomes" id="UP001595636">
    <property type="component" value="Unassembled WGS sequence"/>
</dbReference>
<dbReference type="RefSeq" id="WP_390276297.1">
    <property type="nucleotide sequence ID" value="NZ_JBHRYH010000005.1"/>
</dbReference>